<dbReference type="AlphaFoldDB" id="A0A8T0I6U9"/>
<evidence type="ECO:0000313" key="2">
    <source>
        <dbReference type="EMBL" id="KAG0578699.1"/>
    </source>
</evidence>
<feature type="region of interest" description="Disordered" evidence="1">
    <location>
        <begin position="45"/>
        <end position="72"/>
    </location>
</feature>
<gene>
    <name evidence="2" type="ORF">KC19_4G043400</name>
</gene>
<evidence type="ECO:0000256" key="1">
    <source>
        <dbReference type="SAM" id="MobiDB-lite"/>
    </source>
</evidence>
<accession>A0A8T0I6U9</accession>
<reference evidence="2" key="1">
    <citation type="submission" date="2020-06" db="EMBL/GenBank/DDBJ databases">
        <title>WGS assembly of Ceratodon purpureus strain R40.</title>
        <authorList>
            <person name="Carey S.B."/>
            <person name="Jenkins J."/>
            <person name="Shu S."/>
            <person name="Lovell J.T."/>
            <person name="Sreedasyam A."/>
            <person name="Maumus F."/>
            <person name="Tiley G.P."/>
            <person name="Fernandez-Pozo N."/>
            <person name="Barry K."/>
            <person name="Chen C."/>
            <person name="Wang M."/>
            <person name="Lipzen A."/>
            <person name="Daum C."/>
            <person name="Saski C.A."/>
            <person name="Payton A.C."/>
            <person name="Mcbreen J.C."/>
            <person name="Conrad R.E."/>
            <person name="Kollar L.M."/>
            <person name="Olsson S."/>
            <person name="Huttunen S."/>
            <person name="Landis J.B."/>
            <person name="Wickett N.J."/>
            <person name="Johnson M.G."/>
            <person name="Rensing S.A."/>
            <person name="Grimwood J."/>
            <person name="Schmutz J."/>
            <person name="Mcdaniel S.F."/>
        </authorList>
    </citation>
    <scope>NUCLEOTIDE SEQUENCE</scope>
    <source>
        <strain evidence="2">R40</strain>
    </source>
</reference>
<evidence type="ECO:0000313" key="3">
    <source>
        <dbReference type="Proteomes" id="UP000822688"/>
    </source>
</evidence>
<name>A0A8T0I6U9_CERPU</name>
<dbReference type="Proteomes" id="UP000822688">
    <property type="component" value="Chromosome 4"/>
</dbReference>
<feature type="compositionally biased region" description="Polar residues" evidence="1">
    <location>
        <begin position="1"/>
        <end position="20"/>
    </location>
</feature>
<organism evidence="2 3">
    <name type="scientific">Ceratodon purpureus</name>
    <name type="common">Fire moss</name>
    <name type="synonym">Dicranum purpureum</name>
    <dbReference type="NCBI Taxonomy" id="3225"/>
    <lineage>
        <taxon>Eukaryota</taxon>
        <taxon>Viridiplantae</taxon>
        <taxon>Streptophyta</taxon>
        <taxon>Embryophyta</taxon>
        <taxon>Bryophyta</taxon>
        <taxon>Bryophytina</taxon>
        <taxon>Bryopsida</taxon>
        <taxon>Dicranidae</taxon>
        <taxon>Pseudoditrichales</taxon>
        <taxon>Ditrichaceae</taxon>
        <taxon>Ceratodon</taxon>
    </lineage>
</organism>
<feature type="compositionally biased region" description="Basic residues" evidence="1">
    <location>
        <begin position="63"/>
        <end position="72"/>
    </location>
</feature>
<proteinExistence type="predicted"/>
<protein>
    <submittedName>
        <fullName evidence="2">Uncharacterized protein</fullName>
    </submittedName>
</protein>
<feature type="region of interest" description="Disordered" evidence="1">
    <location>
        <begin position="1"/>
        <end position="31"/>
    </location>
</feature>
<comment type="caution">
    <text evidence="2">The sequence shown here is derived from an EMBL/GenBank/DDBJ whole genome shotgun (WGS) entry which is preliminary data.</text>
</comment>
<sequence length="92" mass="10400">MAQCAESRTGNHITTQQPVDETTEQVRETTPASLETKLCLRASRTSIHHPSQRLGRPGYNRSQHLRCKESKRRTTTNIKLRAGVHYTPSAET</sequence>
<keyword evidence="3" id="KW-1185">Reference proteome</keyword>
<dbReference type="EMBL" id="CM026424">
    <property type="protein sequence ID" value="KAG0578699.1"/>
    <property type="molecule type" value="Genomic_DNA"/>
</dbReference>